<evidence type="ECO:0000313" key="10">
    <source>
        <dbReference type="Proteomes" id="UP000036987"/>
    </source>
</evidence>
<dbReference type="InterPro" id="IPR041686">
    <property type="entry name" value="Znf-CCCH_3"/>
</dbReference>
<dbReference type="FunFam" id="4.10.1000.10:FF:000021">
    <property type="entry name" value="Zinc finger CCCH domain-containing protein 17"/>
    <property type="match status" value="1"/>
</dbReference>
<feature type="compositionally biased region" description="Basic and acidic residues" evidence="7">
    <location>
        <begin position="300"/>
        <end position="328"/>
    </location>
</feature>
<keyword evidence="4 6" id="KW-0862">Zinc</keyword>
<comment type="caution">
    <text evidence="9">The sequence shown here is derived from an EMBL/GenBank/DDBJ whole genome shotgun (WGS) entry which is preliminary data.</text>
</comment>
<evidence type="ECO:0000256" key="7">
    <source>
        <dbReference type="SAM" id="MobiDB-lite"/>
    </source>
</evidence>
<evidence type="ECO:0000256" key="5">
    <source>
        <dbReference type="ARBA" id="ARBA00023125"/>
    </source>
</evidence>
<feature type="domain" description="C3H1-type" evidence="8">
    <location>
        <begin position="54"/>
        <end position="80"/>
    </location>
</feature>
<keyword evidence="2" id="KW-0677">Repeat</keyword>
<name>A0A0K9NJI3_ZOSMR</name>
<dbReference type="GO" id="GO:0003677">
    <property type="term" value="F:DNA binding"/>
    <property type="evidence" value="ECO:0007669"/>
    <property type="project" value="UniProtKB-KW"/>
</dbReference>
<feature type="region of interest" description="Disordered" evidence="7">
    <location>
        <begin position="251"/>
        <end position="328"/>
    </location>
</feature>
<dbReference type="STRING" id="29655.A0A0K9NJI3"/>
<feature type="domain" description="C3H1-type" evidence="8">
    <location>
        <begin position="24"/>
        <end position="52"/>
    </location>
</feature>
<evidence type="ECO:0000256" key="2">
    <source>
        <dbReference type="ARBA" id="ARBA00022737"/>
    </source>
</evidence>
<proteinExistence type="predicted"/>
<dbReference type="OrthoDB" id="5395350at2759"/>
<feature type="compositionally biased region" description="Low complexity" evidence="7">
    <location>
        <begin position="84"/>
        <end position="102"/>
    </location>
</feature>
<feature type="zinc finger region" description="C3H1-type" evidence="6">
    <location>
        <begin position="24"/>
        <end position="52"/>
    </location>
</feature>
<dbReference type="Proteomes" id="UP000036987">
    <property type="component" value="Unassembled WGS sequence"/>
</dbReference>
<dbReference type="AlphaFoldDB" id="A0A0K9NJI3"/>
<accession>A0A0K9NJI3</accession>
<evidence type="ECO:0000313" key="9">
    <source>
        <dbReference type="EMBL" id="KMZ56936.1"/>
    </source>
</evidence>
<keyword evidence="10" id="KW-1185">Reference proteome</keyword>
<gene>
    <name evidence="9" type="ORF">ZOSMA_8G00810</name>
</gene>
<dbReference type="GO" id="GO:0008270">
    <property type="term" value="F:zinc ion binding"/>
    <property type="evidence" value="ECO:0007669"/>
    <property type="project" value="UniProtKB-KW"/>
</dbReference>
<keyword evidence="5" id="KW-0238">DNA-binding</keyword>
<dbReference type="PANTHER" id="PTHR15725:SF14">
    <property type="entry name" value="ZINC FINGER CCCH DOMAIN-CONTAINING PROTEIN 11A"/>
    <property type="match status" value="1"/>
</dbReference>
<dbReference type="Pfam" id="PF14608">
    <property type="entry name" value="zf-CCCH_2"/>
    <property type="match status" value="1"/>
</dbReference>
<dbReference type="InterPro" id="IPR000571">
    <property type="entry name" value="Znf_CCCH"/>
</dbReference>
<keyword evidence="3 6" id="KW-0863">Zinc-finger</keyword>
<evidence type="ECO:0000256" key="6">
    <source>
        <dbReference type="PROSITE-ProRule" id="PRU00723"/>
    </source>
</evidence>
<feature type="compositionally biased region" description="Acidic residues" evidence="7">
    <location>
        <begin position="602"/>
        <end position="623"/>
    </location>
</feature>
<protein>
    <recommendedName>
        <fullName evidence="8">C3H1-type domain-containing protein</fullName>
    </recommendedName>
</protein>
<evidence type="ECO:0000256" key="4">
    <source>
        <dbReference type="ARBA" id="ARBA00022833"/>
    </source>
</evidence>
<dbReference type="SUPFAM" id="SSF90229">
    <property type="entry name" value="CCCH zinc finger"/>
    <property type="match status" value="1"/>
</dbReference>
<feature type="zinc finger region" description="C3H1-type" evidence="6">
    <location>
        <begin position="54"/>
        <end position="80"/>
    </location>
</feature>
<evidence type="ECO:0000256" key="1">
    <source>
        <dbReference type="ARBA" id="ARBA00022723"/>
    </source>
</evidence>
<organism evidence="9 10">
    <name type="scientific">Zostera marina</name>
    <name type="common">Eelgrass</name>
    <dbReference type="NCBI Taxonomy" id="29655"/>
    <lineage>
        <taxon>Eukaryota</taxon>
        <taxon>Viridiplantae</taxon>
        <taxon>Streptophyta</taxon>
        <taxon>Embryophyta</taxon>
        <taxon>Tracheophyta</taxon>
        <taxon>Spermatophyta</taxon>
        <taxon>Magnoliopsida</taxon>
        <taxon>Liliopsida</taxon>
        <taxon>Zosteraceae</taxon>
        <taxon>Zostera</taxon>
    </lineage>
</organism>
<dbReference type="InterPro" id="IPR036855">
    <property type="entry name" value="Znf_CCCH_sf"/>
</dbReference>
<evidence type="ECO:0000256" key="3">
    <source>
        <dbReference type="ARBA" id="ARBA00022771"/>
    </source>
</evidence>
<dbReference type="OMA" id="QNSGIRR"/>
<dbReference type="PROSITE" id="PS50103">
    <property type="entry name" value="ZF_C3H1"/>
    <property type="match status" value="3"/>
</dbReference>
<dbReference type="EMBL" id="LFYR01002110">
    <property type="protein sequence ID" value="KMZ56936.1"/>
    <property type="molecule type" value="Genomic_DNA"/>
</dbReference>
<feature type="region of interest" description="Disordered" evidence="7">
    <location>
        <begin position="84"/>
        <end position="116"/>
    </location>
</feature>
<sequence length="638" mass="71465">MENEAKDSTFTLPKVFTPEEEAVKRNTDCVYFLASPLTCKKGVDCEYRHSEAVRVNPRDCYYWLTNTCLNPKCAFRHPPLDVGTPKTSTATPTLSTESPSTSQIPPAHPSTTPNSSKKRIPCFYFKKGMCLKGDNCFFMHGPLSIVNPILQKIPDSARAVTVNTQTFKMPSWSLNNSASQQNTLDTVSVRSPMVIASAAKSVNKAEKFPAKSFSVRNNLMSAPLDIKIPPKSHVENKSSDGSTLYRRSLASSIHKNGKSEKSVCKSSPGLNAQDNYISDDDENINHSTNVDHTTAFRKPHTQDHDRDLEISPERRNPSRIKSHFEMDGSDLRHQLLKHRRLNVSSSSASSDHRSQYKGEGNYIEGHDYRYRKHSNDHSEVSVSKRLHGRIRPATDSFVDNAHLGRDLERERNTVRSPGKPAIQGGISDRLGQRVTEVLSAETGNNGFLSQEPKELKGSDDFEMRYARNNIGMRLGDDICSFEGPKSLSEILKRKRGVASGNGEISNYDEDSSDKNIDSSIVQTNSLGCDEKHQTLDNIKEAEIDVAGEEKKRISSEVEDVQIQACTNNEDLVEMEDSTIVENLEDAEYENYEQDDEEYEEYEEIEGEENGYDLEDENGDGDESEFGKKLKVMFSESAS</sequence>
<evidence type="ECO:0000259" key="8">
    <source>
        <dbReference type="PROSITE" id="PS50103"/>
    </source>
</evidence>
<dbReference type="SMART" id="SM00356">
    <property type="entry name" value="ZnF_C3H1"/>
    <property type="match status" value="3"/>
</dbReference>
<dbReference type="Gene3D" id="4.10.1000.10">
    <property type="entry name" value="Zinc finger, CCCH-type"/>
    <property type="match status" value="2"/>
</dbReference>
<dbReference type="GO" id="GO:0003729">
    <property type="term" value="F:mRNA binding"/>
    <property type="evidence" value="ECO:0000318"/>
    <property type="project" value="GO_Central"/>
</dbReference>
<feature type="region of interest" description="Disordered" evidence="7">
    <location>
        <begin position="602"/>
        <end position="638"/>
    </location>
</feature>
<feature type="zinc finger region" description="C3H1-type" evidence="6">
    <location>
        <begin position="116"/>
        <end position="143"/>
    </location>
</feature>
<reference evidence="10" key="1">
    <citation type="journal article" date="2016" name="Nature">
        <title>The genome of the seagrass Zostera marina reveals angiosperm adaptation to the sea.</title>
        <authorList>
            <person name="Olsen J.L."/>
            <person name="Rouze P."/>
            <person name="Verhelst B."/>
            <person name="Lin Y.-C."/>
            <person name="Bayer T."/>
            <person name="Collen J."/>
            <person name="Dattolo E."/>
            <person name="De Paoli E."/>
            <person name="Dittami S."/>
            <person name="Maumus F."/>
            <person name="Michel G."/>
            <person name="Kersting A."/>
            <person name="Lauritano C."/>
            <person name="Lohaus R."/>
            <person name="Toepel M."/>
            <person name="Tonon T."/>
            <person name="Vanneste K."/>
            <person name="Amirebrahimi M."/>
            <person name="Brakel J."/>
            <person name="Bostroem C."/>
            <person name="Chovatia M."/>
            <person name="Grimwood J."/>
            <person name="Jenkins J.W."/>
            <person name="Jueterbock A."/>
            <person name="Mraz A."/>
            <person name="Stam W.T."/>
            <person name="Tice H."/>
            <person name="Bornberg-Bauer E."/>
            <person name="Green P.J."/>
            <person name="Pearson G.A."/>
            <person name="Procaccini G."/>
            <person name="Duarte C.M."/>
            <person name="Schmutz J."/>
            <person name="Reusch T.B.H."/>
            <person name="Van de Peer Y."/>
        </authorList>
    </citation>
    <scope>NUCLEOTIDE SEQUENCE [LARGE SCALE GENOMIC DNA]</scope>
    <source>
        <strain evidence="10">cv. Finnish</strain>
    </source>
</reference>
<feature type="compositionally biased region" description="Polar residues" evidence="7">
    <location>
        <begin position="264"/>
        <end position="276"/>
    </location>
</feature>
<feature type="domain" description="C3H1-type" evidence="8">
    <location>
        <begin position="116"/>
        <end position="143"/>
    </location>
</feature>
<keyword evidence="1 6" id="KW-0479">Metal-binding</keyword>
<dbReference type="PANTHER" id="PTHR15725">
    <property type="entry name" value="ZN-FINGER, C-X8-C-X5-C-X3-H TYPE-CONTAINING"/>
    <property type="match status" value="1"/>
</dbReference>
<dbReference type="Pfam" id="PF15663">
    <property type="entry name" value="zf-CCCH_3"/>
    <property type="match status" value="1"/>
</dbReference>